<dbReference type="STRING" id="631454.N177_0813"/>
<dbReference type="AlphaFoldDB" id="V4RMT5"/>
<evidence type="ECO:0000313" key="1">
    <source>
        <dbReference type="EMBL" id="ESR26594.1"/>
    </source>
</evidence>
<name>V4RMT5_9HYPH</name>
<protein>
    <submittedName>
        <fullName evidence="1">Uncharacterized protein</fullName>
    </submittedName>
</protein>
<comment type="caution">
    <text evidence="1">The sequence shown here is derived from an EMBL/GenBank/DDBJ whole genome shotgun (WGS) entry which is preliminary data.</text>
</comment>
<sequence>MAAAALGAAGLPAGAASLEPVFNEAFIETVRGEAAFDVGDEMATFGAVFGALPEAVKVYPTENYYYFSFYAGGVEYGGNLRLDAADRDDGVLHFAYYRKPQPWTDRAGAHYRQLTAADGVRVERERGLAYRVTYGGKSVVFRLNDLSDVTPPDDAVRAGETFLGPVFDESGLAFYLLFDTGRREFMFVLDERERVADELVRVREEHPALTVGERTGFAFYEDRHARRKILVGVEAGNVALNNYHDGPFDQLPDNFVRGEELREAILAKHPDLQGEIDRFGGFVGSEGRFLVNPYVHYGRRGELEAFLRCADPALDEEGFYRCVTPPARE</sequence>
<evidence type="ECO:0000313" key="2">
    <source>
        <dbReference type="Proteomes" id="UP000017819"/>
    </source>
</evidence>
<proteinExistence type="predicted"/>
<gene>
    <name evidence="1" type="ORF">N177_0813</name>
</gene>
<accession>V4RMT5</accession>
<keyword evidence="2" id="KW-1185">Reference proteome</keyword>
<dbReference type="Proteomes" id="UP000017819">
    <property type="component" value="Unassembled WGS sequence"/>
</dbReference>
<dbReference type="eggNOG" id="ENOG502Z7UZ">
    <property type="taxonomic scope" value="Bacteria"/>
</dbReference>
<reference evidence="1 2" key="1">
    <citation type="journal article" date="2014" name="Genome Announc.">
        <title>Draft Genome Sequence of Lutibaculum baratangense Strain AMV1T, Isolated from a Mud Volcano in Andamans, India.</title>
        <authorList>
            <person name="Singh A."/>
            <person name="Sreenivas A."/>
            <person name="Sathyanarayana Reddy G."/>
            <person name="Pinnaka A.K."/>
            <person name="Shivaji S."/>
        </authorList>
    </citation>
    <scope>NUCLEOTIDE SEQUENCE [LARGE SCALE GENOMIC DNA]</scope>
    <source>
        <strain evidence="1 2">AMV1</strain>
    </source>
</reference>
<dbReference type="EMBL" id="AWXZ01000014">
    <property type="protein sequence ID" value="ESR26594.1"/>
    <property type="molecule type" value="Genomic_DNA"/>
</dbReference>
<organism evidence="1 2">
    <name type="scientific">Lutibaculum baratangense AMV1</name>
    <dbReference type="NCBI Taxonomy" id="631454"/>
    <lineage>
        <taxon>Bacteria</taxon>
        <taxon>Pseudomonadati</taxon>
        <taxon>Pseudomonadota</taxon>
        <taxon>Alphaproteobacteria</taxon>
        <taxon>Hyphomicrobiales</taxon>
        <taxon>Tepidamorphaceae</taxon>
        <taxon>Lutibaculum</taxon>
    </lineage>
</organism>